<feature type="transmembrane region" description="Helical" evidence="6">
    <location>
        <begin position="95"/>
        <end position="115"/>
    </location>
</feature>
<evidence type="ECO:0000256" key="4">
    <source>
        <dbReference type="ARBA" id="ARBA00022989"/>
    </source>
</evidence>
<organism evidence="7 8">
    <name type="scientific">Hartmannibacter diazotrophicus</name>
    <dbReference type="NCBI Taxonomy" id="1482074"/>
    <lineage>
        <taxon>Bacteria</taxon>
        <taxon>Pseudomonadati</taxon>
        <taxon>Pseudomonadota</taxon>
        <taxon>Alphaproteobacteria</taxon>
        <taxon>Hyphomicrobiales</taxon>
        <taxon>Pleomorphomonadaceae</taxon>
        <taxon>Hartmannibacter</taxon>
    </lineage>
</organism>
<accession>A0A2C9D2T8</accession>
<dbReference type="KEGG" id="hdi:HDIA_0244"/>
<dbReference type="PANTHER" id="PTHR43370">
    <property type="entry name" value="SUGAR ABC TRANSPORTER INTEGRAL MEMBRANE PROTEIN-RELATED"/>
    <property type="match status" value="1"/>
</dbReference>
<keyword evidence="2" id="KW-1003">Cell membrane</keyword>
<feature type="transmembrane region" description="Helical" evidence="6">
    <location>
        <begin position="39"/>
        <end position="59"/>
    </location>
</feature>
<keyword evidence="4 6" id="KW-1133">Transmembrane helix</keyword>
<evidence type="ECO:0000256" key="1">
    <source>
        <dbReference type="ARBA" id="ARBA00004651"/>
    </source>
</evidence>
<evidence type="ECO:0000313" key="7">
    <source>
        <dbReference type="EMBL" id="SON53785.1"/>
    </source>
</evidence>
<dbReference type="InterPro" id="IPR001851">
    <property type="entry name" value="ABC_transp_permease"/>
</dbReference>
<dbReference type="EMBL" id="LT960614">
    <property type="protein sequence ID" value="SON53785.1"/>
    <property type="molecule type" value="Genomic_DNA"/>
</dbReference>
<dbReference type="Pfam" id="PF02653">
    <property type="entry name" value="BPD_transp_2"/>
    <property type="match status" value="1"/>
</dbReference>
<feature type="transmembrane region" description="Helical" evidence="6">
    <location>
        <begin position="247"/>
        <end position="270"/>
    </location>
</feature>
<protein>
    <submittedName>
        <fullName evidence="7">ABC-type uncharacterized transport system, permease component</fullName>
    </submittedName>
</protein>
<keyword evidence="3 6" id="KW-0812">Transmembrane</keyword>
<feature type="transmembrane region" description="Helical" evidence="6">
    <location>
        <begin position="221"/>
        <end position="240"/>
    </location>
</feature>
<dbReference type="OrthoDB" id="9792579at2"/>
<feature type="transmembrane region" description="Helical" evidence="6">
    <location>
        <begin position="194"/>
        <end position="215"/>
    </location>
</feature>
<dbReference type="GO" id="GO:0005886">
    <property type="term" value="C:plasma membrane"/>
    <property type="evidence" value="ECO:0007669"/>
    <property type="project" value="UniProtKB-SubCell"/>
</dbReference>
<name>A0A2C9D2T8_9HYPH</name>
<feature type="transmembrane region" description="Helical" evidence="6">
    <location>
        <begin position="65"/>
        <end position="88"/>
    </location>
</feature>
<evidence type="ECO:0000256" key="6">
    <source>
        <dbReference type="SAM" id="Phobius"/>
    </source>
</evidence>
<feature type="transmembrane region" description="Helical" evidence="6">
    <location>
        <begin position="6"/>
        <end position="27"/>
    </location>
</feature>
<evidence type="ECO:0000256" key="2">
    <source>
        <dbReference type="ARBA" id="ARBA00022475"/>
    </source>
</evidence>
<gene>
    <name evidence="7" type="ORF">HDIA_0244</name>
</gene>
<dbReference type="GO" id="GO:0022857">
    <property type="term" value="F:transmembrane transporter activity"/>
    <property type="evidence" value="ECO:0007669"/>
    <property type="project" value="InterPro"/>
</dbReference>
<dbReference type="Proteomes" id="UP000223606">
    <property type="component" value="Chromosome 1"/>
</dbReference>
<dbReference type="AlphaFoldDB" id="A0A2C9D2T8"/>
<proteinExistence type="predicted"/>
<evidence type="ECO:0000256" key="5">
    <source>
        <dbReference type="ARBA" id="ARBA00023136"/>
    </source>
</evidence>
<evidence type="ECO:0000256" key="3">
    <source>
        <dbReference type="ARBA" id="ARBA00022692"/>
    </source>
</evidence>
<keyword evidence="8" id="KW-1185">Reference proteome</keyword>
<dbReference type="PANTHER" id="PTHR43370:SF2">
    <property type="entry name" value="ABC TRANSPORTER PERMEASE PROTEIN"/>
    <property type="match status" value="1"/>
</dbReference>
<feature type="transmembrane region" description="Helical" evidence="6">
    <location>
        <begin position="151"/>
        <end position="173"/>
    </location>
</feature>
<evidence type="ECO:0000313" key="8">
    <source>
        <dbReference type="Proteomes" id="UP000223606"/>
    </source>
</evidence>
<dbReference type="RefSeq" id="WP_099553623.1">
    <property type="nucleotide sequence ID" value="NZ_LT960614.1"/>
</dbReference>
<comment type="subcellular location">
    <subcellularLocation>
        <location evidence="1">Cell membrane</location>
        <topology evidence="1">Multi-pass membrane protein</topology>
    </subcellularLocation>
</comment>
<dbReference type="CDD" id="cd06580">
    <property type="entry name" value="TM_PBP1_transp_TpRbsC_like"/>
    <property type="match status" value="1"/>
</dbReference>
<keyword evidence="5 6" id="KW-0472">Membrane</keyword>
<reference evidence="8" key="1">
    <citation type="submission" date="2017-09" db="EMBL/GenBank/DDBJ databases">
        <title>Genome sequence of Nannocystis excedens DSM 71.</title>
        <authorList>
            <person name="Blom J."/>
        </authorList>
    </citation>
    <scope>NUCLEOTIDE SEQUENCE [LARGE SCALE GENOMIC DNA]</scope>
    <source>
        <strain evidence="8">type strain: E19</strain>
    </source>
</reference>
<sequence length="311" mass="31528">MNALFTEAFLTALLLGAVTAGIPLMLAGLGEQISEKAGVLNIGIEGMMLFGAYCGFLAAYGTGSIWLGFLAGAAGGMAVASLMALFCVRLGLSQIVIGIALTLGAEGLTALLHHFQFSQSYPRLPAVETLPIPGLASLPVVGPALFDRPPIIYLAVAAIVLTGFVFRSTHLGLALQAAGDKPAALDAAGVNVTAIRSGAVLTTGVLAGLGGAFMAEVGAGIFVPFMTNGNGFIGIVLAMLARGRPSLVLVGALVFGACLSATTALQVAGVDIPTDVIQMLPFAVVLLILVLFGRQASLPAALGIHYQRGAR</sequence>